<sequence>MVFTDSQPPTINLAQSLFQHLDHDCQLIVAYHNNFQNSDILSTPIPSNKGIYIFPLPQINTTNWIEDLDPAIHRDNNFHGIYAISQKVTLSSPFCLIGVVITKNSDFDTNLELPDDAFSLLTEKQTEILYNILFSNHPSILYNEDKFNLKISLLIRVQLNFTRLMRERVMYPAIFKFVLNLVIVQGRDEWYHVNPTSPREYQTRLLSTPEILHAIRKNSRFNYILVYPPTDFFMRSRHSSYLHLCGYYTRKESCEAYGKNPFHLIIKERYLPRAVLFFSLVCLGNFTYGEAYDNGVSRNMLRRFRGQDESTYAERVYVGMYRDDVRYASTHYVTTMKQGYSFMACFSREELSFKIFLQPFEFPVWAALLFTLTIIVTVFVVILINTLQWGPLEATSFAQLAVIGILLEKPIDTGRTIGRISAFQFLFGFWGLLAPTLSNGYLGLSITSISSPLESTSVTRFKQLSKPGCDWGNVECQISRIKGLKKYLAALDNHLASSLLRLLYDKPYMEAYRPSAHDVTCRTSEALRIQSIRRFDVRQDFVLLPYLFEDDVFDKMSASPYIFYNVLEAKLKAIGQLILPKLELGHKTISAVLTETLRLLDLLDPWHIPHPSLENFTDTIYLKNEWDIEHALIQCGRTALVLEDKEISKELRYFNKHYPWLKFFKSESSILTAESGWMFHVDGVSITPRIFGKLYVAGIAQLLEDWPHIATQRRINITRKVHTFVEPREITKKTSLGGNIQTIFYIYLAFILLSFAQILVVELKIYKNFWDRLHLFIWWFAVQWKYGVIALRNAKDH</sequence>
<reference evidence="2 3" key="1">
    <citation type="submission" date="2015-12" db="EMBL/GenBank/DDBJ databases">
        <title>The genome of Folsomia candida.</title>
        <authorList>
            <person name="Faddeeva A."/>
            <person name="Derks M.F."/>
            <person name="Anvar Y."/>
            <person name="Smit S."/>
            <person name="Van Straalen N."/>
            <person name="Roelofs D."/>
        </authorList>
    </citation>
    <scope>NUCLEOTIDE SEQUENCE [LARGE SCALE GENOMIC DNA]</scope>
    <source>
        <strain evidence="2 3">VU population</strain>
        <tissue evidence="2">Whole body</tissue>
    </source>
</reference>
<name>A0A226CY23_FOLCA</name>
<feature type="transmembrane region" description="Helical" evidence="1">
    <location>
        <begin position="742"/>
        <end position="761"/>
    </location>
</feature>
<dbReference type="EMBL" id="LNIX01000059">
    <property type="protein sequence ID" value="OXA37321.1"/>
    <property type="molecule type" value="Genomic_DNA"/>
</dbReference>
<accession>A0A226CY23</accession>
<comment type="caution">
    <text evidence="2">The sequence shown here is derived from an EMBL/GenBank/DDBJ whole genome shotgun (WGS) entry which is preliminary data.</text>
</comment>
<dbReference type="AlphaFoldDB" id="A0A226CY23"/>
<proteinExistence type="predicted"/>
<feature type="transmembrane region" description="Helical" evidence="1">
    <location>
        <begin position="773"/>
        <end position="791"/>
    </location>
</feature>
<keyword evidence="3" id="KW-1185">Reference proteome</keyword>
<dbReference type="Proteomes" id="UP000198287">
    <property type="component" value="Unassembled WGS sequence"/>
</dbReference>
<keyword evidence="1" id="KW-0812">Transmembrane</keyword>
<evidence type="ECO:0000313" key="3">
    <source>
        <dbReference type="Proteomes" id="UP000198287"/>
    </source>
</evidence>
<gene>
    <name evidence="2" type="ORF">Fcan01_27892</name>
</gene>
<keyword evidence="1" id="KW-0472">Membrane</keyword>
<evidence type="ECO:0000313" key="2">
    <source>
        <dbReference type="EMBL" id="OXA37321.1"/>
    </source>
</evidence>
<keyword evidence="1" id="KW-1133">Transmembrane helix</keyword>
<feature type="transmembrane region" description="Helical" evidence="1">
    <location>
        <begin position="362"/>
        <end position="384"/>
    </location>
</feature>
<organism evidence="2 3">
    <name type="scientific">Folsomia candida</name>
    <name type="common">Springtail</name>
    <dbReference type="NCBI Taxonomy" id="158441"/>
    <lineage>
        <taxon>Eukaryota</taxon>
        <taxon>Metazoa</taxon>
        <taxon>Ecdysozoa</taxon>
        <taxon>Arthropoda</taxon>
        <taxon>Hexapoda</taxon>
        <taxon>Collembola</taxon>
        <taxon>Entomobryomorpha</taxon>
        <taxon>Isotomoidea</taxon>
        <taxon>Isotomidae</taxon>
        <taxon>Proisotominae</taxon>
        <taxon>Folsomia</taxon>
    </lineage>
</organism>
<evidence type="ECO:0000256" key="1">
    <source>
        <dbReference type="SAM" id="Phobius"/>
    </source>
</evidence>
<protein>
    <submittedName>
        <fullName evidence="2">Uncharacterized protein</fullName>
    </submittedName>
</protein>